<dbReference type="Proteomes" id="UP000256381">
    <property type="component" value="Unassembled WGS sequence"/>
</dbReference>
<evidence type="ECO:0000313" key="2">
    <source>
        <dbReference type="EMBL" id="REQ54283.1"/>
    </source>
</evidence>
<comment type="caution">
    <text evidence="2">The sequence shown here is derived from an EMBL/GenBank/DDBJ whole genome shotgun (WGS) entry which is preliminary data.</text>
</comment>
<reference evidence="2 3" key="1">
    <citation type="journal article" date="2017" name="N. Engl. J. Med.">
        <title>Transmission of Extensively Drug-Resistant Tuberculosis in South Africa.</title>
        <authorList>
            <person name="Shah N.S."/>
            <person name="Auld S.C."/>
            <person name="Brust J.C."/>
            <person name="Mathema B."/>
            <person name="Ismail N."/>
            <person name="Moodley P."/>
            <person name="Mlisana K."/>
            <person name="Allana S."/>
            <person name="Campbell A."/>
            <person name="Mthiyane T."/>
            <person name="Morris N."/>
            <person name="Mpangase P."/>
            <person name="van der Meulen H."/>
            <person name="Omar S.V."/>
            <person name="Brown T.S."/>
            <person name="Narechania A."/>
            <person name="Shaskina E."/>
            <person name="Kapwata T."/>
            <person name="Kreiswirth B."/>
            <person name="Gandhi N.R."/>
        </authorList>
    </citation>
    <scope>NUCLEOTIDE SEQUENCE [LARGE SCALE GENOMIC DNA]</scope>
    <source>
        <strain evidence="2 3">32301_S10</strain>
    </source>
</reference>
<dbReference type="AlphaFoldDB" id="A0ABD7HB86"/>
<sequence>NETVVYAFICLFVINVVMTAIGVRISAQ</sequence>
<evidence type="ECO:0000256" key="1">
    <source>
        <dbReference type="SAM" id="Phobius"/>
    </source>
</evidence>
<accession>A0ABD7HB86</accession>
<proteinExistence type="predicted"/>
<protein>
    <submittedName>
        <fullName evidence="2">ABC transporter permease</fullName>
    </submittedName>
</protein>
<gene>
    <name evidence="2" type="ORF">DSJ38_06740</name>
</gene>
<feature type="non-terminal residue" evidence="2">
    <location>
        <position position="1"/>
    </location>
</feature>
<keyword evidence="1" id="KW-1133">Transmembrane helix</keyword>
<organism evidence="2 3">
    <name type="scientific">Mycobacterium tuberculosis</name>
    <dbReference type="NCBI Taxonomy" id="1773"/>
    <lineage>
        <taxon>Bacteria</taxon>
        <taxon>Bacillati</taxon>
        <taxon>Actinomycetota</taxon>
        <taxon>Actinomycetes</taxon>
        <taxon>Mycobacteriales</taxon>
        <taxon>Mycobacteriaceae</taxon>
        <taxon>Mycobacterium</taxon>
        <taxon>Mycobacterium tuberculosis complex</taxon>
    </lineage>
</organism>
<keyword evidence="1" id="KW-0812">Transmembrane</keyword>
<evidence type="ECO:0000313" key="3">
    <source>
        <dbReference type="Proteomes" id="UP000256381"/>
    </source>
</evidence>
<dbReference type="EMBL" id="QTBD01000101">
    <property type="protein sequence ID" value="REQ54283.1"/>
    <property type="molecule type" value="Genomic_DNA"/>
</dbReference>
<keyword evidence="1" id="KW-0472">Membrane</keyword>
<feature type="transmembrane region" description="Helical" evidence="1">
    <location>
        <begin position="6"/>
        <end position="27"/>
    </location>
</feature>
<name>A0ABD7HB86_MYCTX</name>